<comment type="catalytic activity">
    <reaction evidence="1">
        <text>a beta-lactam + H2O = a substituted beta-amino acid</text>
        <dbReference type="Rhea" id="RHEA:20401"/>
        <dbReference type="ChEBI" id="CHEBI:15377"/>
        <dbReference type="ChEBI" id="CHEBI:35627"/>
        <dbReference type="ChEBI" id="CHEBI:140347"/>
        <dbReference type="EC" id="3.5.2.6"/>
    </reaction>
</comment>
<comment type="similarity">
    <text evidence="2">Belongs to the class-A beta-lactamase family.</text>
</comment>
<dbReference type="GO" id="GO:0030655">
    <property type="term" value="P:beta-lactam antibiotic catabolic process"/>
    <property type="evidence" value="ECO:0007669"/>
    <property type="project" value="InterPro"/>
</dbReference>
<dbReference type="PANTHER" id="PTHR35333:SF3">
    <property type="entry name" value="BETA-LACTAMASE-TYPE TRANSPEPTIDASE FOLD CONTAINING PROTEIN"/>
    <property type="match status" value="1"/>
</dbReference>
<evidence type="ECO:0000256" key="4">
    <source>
        <dbReference type="SAM" id="SignalP"/>
    </source>
</evidence>
<dbReference type="SUPFAM" id="SSF56601">
    <property type="entry name" value="beta-lactamase/transpeptidase-like"/>
    <property type="match status" value="1"/>
</dbReference>
<feature type="chain" id="PRO_5036497363" description="beta-lactamase" evidence="4">
    <location>
        <begin position="20"/>
        <end position="298"/>
    </location>
</feature>
<dbReference type="Proteomes" id="UP000198711">
    <property type="component" value="Unassembled WGS sequence"/>
</dbReference>
<dbReference type="RefSeq" id="WP_257574693.1">
    <property type="nucleotide sequence ID" value="NZ_FNNO01000002.1"/>
</dbReference>
<dbReference type="Gene3D" id="3.40.710.10">
    <property type="entry name" value="DD-peptidase/beta-lactamase superfamily"/>
    <property type="match status" value="1"/>
</dbReference>
<name>A0A8X8IDR6_9BACT</name>
<dbReference type="EC" id="3.5.2.6" evidence="3"/>
<dbReference type="GO" id="GO:0008800">
    <property type="term" value="F:beta-lactamase activity"/>
    <property type="evidence" value="ECO:0007669"/>
    <property type="project" value="UniProtKB-EC"/>
</dbReference>
<evidence type="ECO:0000313" key="7">
    <source>
        <dbReference type="Proteomes" id="UP000198711"/>
    </source>
</evidence>
<evidence type="ECO:0000256" key="2">
    <source>
        <dbReference type="ARBA" id="ARBA00009009"/>
    </source>
</evidence>
<accession>A0A8X8IDR6</accession>
<keyword evidence="7" id="KW-1185">Reference proteome</keyword>
<reference evidence="6 7" key="1">
    <citation type="submission" date="2016-10" db="EMBL/GenBank/DDBJ databases">
        <authorList>
            <person name="Varghese N."/>
            <person name="Submissions S."/>
        </authorList>
    </citation>
    <scope>NUCLEOTIDE SEQUENCE [LARGE SCALE GENOMIC DNA]</scope>
    <source>
        <strain evidence="6 7">DSM 25353</strain>
    </source>
</reference>
<protein>
    <recommendedName>
        <fullName evidence="3">beta-lactamase</fullName>
        <ecNumber evidence="3">3.5.2.6</ecNumber>
    </recommendedName>
</protein>
<evidence type="ECO:0000313" key="6">
    <source>
        <dbReference type="EMBL" id="SDW38936.1"/>
    </source>
</evidence>
<proteinExistence type="inferred from homology"/>
<feature type="domain" description="Beta-lactamase class A catalytic" evidence="5">
    <location>
        <begin position="45"/>
        <end position="269"/>
    </location>
</feature>
<dbReference type="EMBL" id="FNNO01000002">
    <property type="protein sequence ID" value="SDW38936.1"/>
    <property type="molecule type" value="Genomic_DNA"/>
</dbReference>
<dbReference type="InterPro" id="IPR000871">
    <property type="entry name" value="Beta-lactam_class-A"/>
</dbReference>
<comment type="caution">
    <text evidence="6">The sequence shown here is derived from an EMBL/GenBank/DDBJ whole genome shotgun (WGS) entry which is preliminary data.</text>
</comment>
<dbReference type="PANTHER" id="PTHR35333">
    <property type="entry name" value="BETA-LACTAMASE"/>
    <property type="match status" value="1"/>
</dbReference>
<sequence length="298" mass="32816">MKRIRFLLLLMTMIETATAQSRLSPEQLMQQVKDTLALQKGFFAVAFRDLSTGETLLWNEHESFHAASTMKTPVMIEVFKQAEAGRFSLNDSIPVKNAFKSIVDGSPYKLDSTDDSQQALYHQTGTKMLLKELVRQMIIRSSNLATNILMEMVSGAEVTKTMRSMGAKDIQVLRGVEDQKAFDKGLNNTTTAYDLMLIYEQLSLGKAVSVAASKSMIDVLLDQQDSSVIPAGLPPGIKVAHKTGSITGVHHDSGIVYMPDGKQYVLVLLSKQLADDAAATKAMSVVSGLFYHYMQQAK</sequence>
<evidence type="ECO:0000259" key="5">
    <source>
        <dbReference type="Pfam" id="PF13354"/>
    </source>
</evidence>
<dbReference type="AlphaFoldDB" id="A0A8X8IDR6"/>
<feature type="signal peptide" evidence="4">
    <location>
        <begin position="1"/>
        <end position="19"/>
    </location>
</feature>
<gene>
    <name evidence="6" type="ORF">SAMN05444410_102185</name>
</gene>
<dbReference type="InterPro" id="IPR045155">
    <property type="entry name" value="Beta-lactam_cat"/>
</dbReference>
<dbReference type="InterPro" id="IPR012338">
    <property type="entry name" value="Beta-lactam/transpept-like"/>
</dbReference>
<organism evidence="6 7">
    <name type="scientific">Hydrobacter penzbergensis</name>
    <dbReference type="NCBI Taxonomy" id="1235997"/>
    <lineage>
        <taxon>Bacteria</taxon>
        <taxon>Pseudomonadati</taxon>
        <taxon>Bacteroidota</taxon>
        <taxon>Chitinophagia</taxon>
        <taxon>Chitinophagales</taxon>
        <taxon>Chitinophagaceae</taxon>
        <taxon>Hydrobacter</taxon>
    </lineage>
</organism>
<dbReference type="Pfam" id="PF13354">
    <property type="entry name" value="Beta-lactamase2"/>
    <property type="match status" value="1"/>
</dbReference>
<dbReference type="GO" id="GO:0046677">
    <property type="term" value="P:response to antibiotic"/>
    <property type="evidence" value="ECO:0007669"/>
    <property type="project" value="InterPro"/>
</dbReference>
<evidence type="ECO:0000256" key="1">
    <source>
        <dbReference type="ARBA" id="ARBA00001526"/>
    </source>
</evidence>
<evidence type="ECO:0000256" key="3">
    <source>
        <dbReference type="ARBA" id="ARBA00012865"/>
    </source>
</evidence>
<keyword evidence="4" id="KW-0732">Signal</keyword>